<name>A0A1H3AG14_9PSEU</name>
<dbReference type="STRING" id="418495.SAMN05216215_1009105"/>
<dbReference type="EMBL" id="FNOK01000009">
    <property type="protein sequence ID" value="SDX28258.1"/>
    <property type="molecule type" value="Genomic_DNA"/>
</dbReference>
<reference evidence="2" key="1">
    <citation type="submission" date="2016-10" db="EMBL/GenBank/DDBJ databases">
        <authorList>
            <person name="Varghese N."/>
            <person name="Submissions S."/>
        </authorList>
    </citation>
    <scope>NUCLEOTIDE SEQUENCE [LARGE SCALE GENOMIC DNA]</scope>
    <source>
        <strain evidence="2">CGMCC 4.3530</strain>
    </source>
</reference>
<dbReference type="AlphaFoldDB" id="A0A1H3AG14"/>
<protein>
    <submittedName>
        <fullName evidence="1">Uncharacterized protein</fullName>
    </submittedName>
</protein>
<proteinExistence type="predicted"/>
<keyword evidence="2" id="KW-1185">Reference proteome</keyword>
<evidence type="ECO:0000313" key="2">
    <source>
        <dbReference type="Proteomes" id="UP000199529"/>
    </source>
</evidence>
<evidence type="ECO:0000313" key="1">
    <source>
        <dbReference type="EMBL" id="SDX28258.1"/>
    </source>
</evidence>
<accession>A0A1H3AG14</accession>
<organism evidence="1 2">
    <name type="scientific">Saccharopolyspora shandongensis</name>
    <dbReference type="NCBI Taxonomy" id="418495"/>
    <lineage>
        <taxon>Bacteria</taxon>
        <taxon>Bacillati</taxon>
        <taxon>Actinomycetota</taxon>
        <taxon>Actinomycetes</taxon>
        <taxon>Pseudonocardiales</taxon>
        <taxon>Pseudonocardiaceae</taxon>
        <taxon>Saccharopolyspora</taxon>
    </lineage>
</organism>
<sequence length="61" mass="5856">MVGADPEVVGESEVVGEPFLASAGAELIGGRLVVGTAVVVTGGADGSVELSGGSGMPWHCS</sequence>
<dbReference type="RefSeq" id="WP_093265030.1">
    <property type="nucleotide sequence ID" value="NZ_JBFAUX010000001.1"/>
</dbReference>
<gene>
    <name evidence="1" type="ORF">SAMN05216215_1009105</name>
</gene>
<dbReference type="Proteomes" id="UP000199529">
    <property type="component" value="Unassembled WGS sequence"/>
</dbReference>